<evidence type="ECO:0008006" key="4">
    <source>
        <dbReference type="Google" id="ProtNLM"/>
    </source>
</evidence>
<evidence type="ECO:0000313" key="3">
    <source>
        <dbReference type="Proteomes" id="UP000316801"/>
    </source>
</evidence>
<sequence>MTIEIDSPATLLDIADIHGCMSPLVWDICREMRRNGRTWSLRIDGDLIGVFGTYGDEKGAEAWFAVRPAASRHMLFLCRQIRLTLASLDYPEIVVFCETEAGRRIAALCGFQFAAHFEQREIWRYGKSDRRGVAEEGPGTPAAAGAGAAAATAG</sequence>
<evidence type="ECO:0000256" key="1">
    <source>
        <dbReference type="SAM" id="MobiDB-lite"/>
    </source>
</evidence>
<dbReference type="AlphaFoldDB" id="A0A549TD31"/>
<gene>
    <name evidence="2" type="ORF">FNA46_07835</name>
</gene>
<organism evidence="2 3">
    <name type="scientific">Rhizobium straminoryzae</name>
    <dbReference type="NCBI Taxonomy" id="1387186"/>
    <lineage>
        <taxon>Bacteria</taxon>
        <taxon>Pseudomonadati</taxon>
        <taxon>Pseudomonadota</taxon>
        <taxon>Alphaproteobacteria</taxon>
        <taxon>Hyphomicrobiales</taxon>
        <taxon>Rhizobiaceae</taxon>
        <taxon>Rhizobium/Agrobacterium group</taxon>
        <taxon>Rhizobium</taxon>
    </lineage>
</organism>
<feature type="region of interest" description="Disordered" evidence="1">
    <location>
        <begin position="132"/>
        <end position="154"/>
    </location>
</feature>
<proteinExistence type="predicted"/>
<evidence type="ECO:0000313" key="2">
    <source>
        <dbReference type="EMBL" id="TRL39836.1"/>
    </source>
</evidence>
<dbReference type="EMBL" id="VJMG01000017">
    <property type="protein sequence ID" value="TRL39836.1"/>
    <property type="molecule type" value="Genomic_DNA"/>
</dbReference>
<feature type="compositionally biased region" description="Low complexity" evidence="1">
    <location>
        <begin position="135"/>
        <end position="154"/>
    </location>
</feature>
<accession>A0A549TD31</accession>
<dbReference type="InterPro" id="IPR016181">
    <property type="entry name" value="Acyl_CoA_acyltransferase"/>
</dbReference>
<name>A0A549TD31_9HYPH</name>
<keyword evidence="3" id="KW-1185">Reference proteome</keyword>
<protein>
    <recommendedName>
        <fullName evidence="4">GNAT family N-acetyltransferase</fullName>
    </recommendedName>
</protein>
<dbReference type="Proteomes" id="UP000316801">
    <property type="component" value="Unassembled WGS sequence"/>
</dbReference>
<comment type="caution">
    <text evidence="2">The sequence shown here is derived from an EMBL/GenBank/DDBJ whole genome shotgun (WGS) entry which is preliminary data.</text>
</comment>
<reference evidence="2 3" key="1">
    <citation type="submission" date="2019-07" db="EMBL/GenBank/DDBJ databases">
        <title>Ln-dependent methylotrophs.</title>
        <authorList>
            <person name="Tani A."/>
        </authorList>
    </citation>
    <scope>NUCLEOTIDE SEQUENCE [LARGE SCALE GENOMIC DNA]</scope>
    <source>
        <strain evidence="2 3">SM12</strain>
    </source>
</reference>
<dbReference type="SUPFAM" id="SSF55729">
    <property type="entry name" value="Acyl-CoA N-acyltransferases (Nat)"/>
    <property type="match status" value="1"/>
</dbReference>